<keyword evidence="3" id="KW-1185">Reference proteome</keyword>
<evidence type="ECO:0000313" key="2">
    <source>
        <dbReference type="EMBL" id="MPC45242.1"/>
    </source>
</evidence>
<proteinExistence type="predicted"/>
<evidence type="ECO:0000256" key="1">
    <source>
        <dbReference type="SAM" id="MobiDB-lite"/>
    </source>
</evidence>
<comment type="caution">
    <text evidence="2">The sequence shown here is derived from an EMBL/GenBank/DDBJ whole genome shotgun (WGS) entry which is preliminary data.</text>
</comment>
<dbReference type="AlphaFoldDB" id="A0A5B7FFH2"/>
<organism evidence="2 3">
    <name type="scientific">Portunus trituberculatus</name>
    <name type="common">Swimming crab</name>
    <name type="synonym">Neptunus trituberculatus</name>
    <dbReference type="NCBI Taxonomy" id="210409"/>
    <lineage>
        <taxon>Eukaryota</taxon>
        <taxon>Metazoa</taxon>
        <taxon>Ecdysozoa</taxon>
        <taxon>Arthropoda</taxon>
        <taxon>Crustacea</taxon>
        <taxon>Multicrustacea</taxon>
        <taxon>Malacostraca</taxon>
        <taxon>Eumalacostraca</taxon>
        <taxon>Eucarida</taxon>
        <taxon>Decapoda</taxon>
        <taxon>Pleocyemata</taxon>
        <taxon>Brachyura</taxon>
        <taxon>Eubrachyura</taxon>
        <taxon>Portunoidea</taxon>
        <taxon>Portunidae</taxon>
        <taxon>Portuninae</taxon>
        <taxon>Portunus</taxon>
    </lineage>
</organism>
<dbReference type="EMBL" id="VSRR010006638">
    <property type="protein sequence ID" value="MPC45242.1"/>
    <property type="molecule type" value="Genomic_DNA"/>
</dbReference>
<protein>
    <submittedName>
        <fullName evidence="2">Uncharacterized protein</fullName>
    </submittedName>
</protein>
<feature type="compositionally biased region" description="Low complexity" evidence="1">
    <location>
        <begin position="197"/>
        <end position="212"/>
    </location>
</feature>
<gene>
    <name evidence="2" type="ORF">E2C01_038936</name>
</gene>
<evidence type="ECO:0000313" key="3">
    <source>
        <dbReference type="Proteomes" id="UP000324222"/>
    </source>
</evidence>
<feature type="compositionally biased region" description="Basic and acidic residues" evidence="1">
    <location>
        <begin position="83"/>
        <end position="92"/>
    </location>
</feature>
<reference evidence="2 3" key="1">
    <citation type="submission" date="2019-05" db="EMBL/GenBank/DDBJ databases">
        <title>Another draft genome of Portunus trituberculatus and its Hox gene families provides insights of decapod evolution.</title>
        <authorList>
            <person name="Jeong J.-H."/>
            <person name="Song I."/>
            <person name="Kim S."/>
            <person name="Choi T."/>
            <person name="Kim D."/>
            <person name="Ryu S."/>
            <person name="Kim W."/>
        </authorList>
    </citation>
    <scope>NUCLEOTIDE SEQUENCE [LARGE SCALE GENOMIC DNA]</scope>
    <source>
        <tissue evidence="2">Muscle</tissue>
    </source>
</reference>
<name>A0A5B7FFH2_PORTR</name>
<sequence>MEEVKQVFLDLVWGGPGQGAAGKERLYFKLCRSDSTSEASCCRFLHQVMGDENNSDGNNSLLGPLPRNILEALGRAILLGTHTQKEGTESKSKGAAGEQPTADSHPTASAAAAVIVDAGDLLCIKRQQGEGKVEFWLVTEGPTRIAKFSGTCEVIGALLPAHKSLLAKLPSLKGMKVEDCGAVLGPEKEAREPAHGSPVAPSARVSPSVHSPNVTKSTNFNDLDIVCQ</sequence>
<dbReference type="Proteomes" id="UP000324222">
    <property type="component" value="Unassembled WGS sequence"/>
</dbReference>
<feature type="region of interest" description="Disordered" evidence="1">
    <location>
        <begin position="187"/>
        <end position="213"/>
    </location>
</feature>
<accession>A0A5B7FFH2</accession>
<feature type="region of interest" description="Disordered" evidence="1">
    <location>
        <begin position="83"/>
        <end position="108"/>
    </location>
</feature>